<dbReference type="SUPFAM" id="SSF47598">
    <property type="entry name" value="Ribbon-helix-helix"/>
    <property type="match status" value="1"/>
</dbReference>
<organism evidence="1 2">
    <name type="scientific">Anabaena sphaerica FACHB-251</name>
    <dbReference type="NCBI Taxonomy" id="2692883"/>
    <lineage>
        <taxon>Bacteria</taxon>
        <taxon>Bacillati</taxon>
        <taxon>Cyanobacteriota</taxon>
        <taxon>Cyanophyceae</taxon>
        <taxon>Nostocales</taxon>
        <taxon>Nostocaceae</taxon>
        <taxon>Anabaena</taxon>
    </lineage>
</organism>
<protein>
    <submittedName>
        <fullName evidence="1">Uncharacterized protein</fullName>
    </submittedName>
</protein>
<dbReference type="EMBL" id="JACJQU010000002">
    <property type="protein sequence ID" value="MBD2293186.1"/>
    <property type="molecule type" value="Genomic_DNA"/>
</dbReference>
<sequence>MNNITISNVDNHIKYLLQEQSKKHGCSLKEEAKKNLRLALTQNNAHS</sequence>
<keyword evidence="2" id="KW-1185">Reference proteome</keyword>
<dbReference type="AlphaFoldDB" id="A0A926WGS4"/>
<name>A0A926WGS4_9NOST</name>
<evidence type="ECO:0000313" key="2">
    <source>
        <dbReference type="Proteomes" id="UP000662185"/>
    </source>
</evidence>
<dbReference type="InterPro" id="IPR010985">
    <property type="entry name" value="Ribbon_hlx_hlx"/>
</dbReference>
<dbReference type="GO" id="GO:0006355">
    <property type="term" value="P:regulation of DNA-templated transcription"/>
    <property type="evidence" value="ECO:0007669"/>
    <property type="project" value="InterPro"/>
</dbReference>
<dbReference type="RefSeq" id="WP_190558285.1">
    <property type="nucleotide sequence ID" value="NZ_JACJQU010000002.1"/>
</dbReference>
<comment type="caution">
    <text evidence="1">The sequence shown here is derived from an EMBL/GenBank/DDBJ whole genome shotgun (WGS) entry which is preliminary data.</text>
</comment>
<evidence type="ECO:0000313" key="1">
    <source>
        <dbReference type="EMBL" id="MBD2293186.1"/>
    </source>
</evidence>
<accession>A0A926WGS4</accession>
<reference evidence="2" key="1">
    <citation type="journal article" date="2020" name="ISME J.">
        <title>Comparative genomics reveals insights into cyanobacterial evolution and habitat adaptation.</title>
        <authorList>
            <person name="Chen M.Y."/>
            <person name="Teng W.K."/>
            <person name="Zhao L."/>
            <person name="Hu C.X."/>
            <person name="Zhou Y.K."/>
            <person name="Han B.P."/>
            <person name="Song L.R."/>
            <person name="Shu W.S."/>
        </authorList>
    </citation>
    <scope>NUCLEOTIDE SEQUENCE [LARGE SCALE GENOMIC DNA]</scope>
    <source>
        <strain evidence="2">FACHB-251</strain>
    </source>
</reference>
<gene>
    <name evidence="1" type="ORF">H6G06_06725</name>
</gene>
<dbReference type="Proteomes" id="UP000662185">
    <property type="component" value="Unassembled WGS sequence"/>
</dbReference>
<proteinExistence type="predicted"/>